<feature type="repeat" description="TPR" evidence="4">
    <location>
        <begin position="156"/>
        <end position="189"/>
    </location>
</feature>
<dbReference type="InterPro" id="IPR011990">
    <property type="entry name" value="TPR-like_helical_dom_sf"/>
</dbReference>
<keyword evidence="3" id="KW-0808">Transferase</keyword>
<keyword evidence="2" id="KW-0328">Glycosyltransferase</keyword>
<reference evidence="6 7" key="1">
    <citation type="journal article" date="1994" name="Int. J. Syst. Bacteriol.">
        <title>Phylogenetic positions of novel aerobic, bacteriochlorophyll a-containing bacteria and description of Roseococcus thiosulfatophilus gen. nov., sp. nov., Erythromicrobium ramosum gen. nov., sp. nov., and Erythrobacter litoralis sp. nov.</title>
        <authorList>
            <person name="Yurkov V."/>
            <person name="Stackebrandt E."/>
            <person name="Holmes A."/>
            <person name="Fuerst J.A."/>
            <person name="Hugenholtz P."/>
            <person name="Golecki J."/>
            <person name="Gad'on N."/>
            <person name="Gorlenko V.M."/>
            <person name="Kompantseva E.I."/>
            <person name="Drews G."/>
        </authorList>
    </citation>
    <scope>NUCLEOTIDE SEQUENCE [LARGE SCALE GENOMIC DNA]</scope>
    <source>
        <strain evidence="6 7">KR-99</strain>
    </source>
</reference>
<feature type="repeat" description="TPR" evidence="4">
    <location>
        <begin position="326"/>
        <end position="359"/>
    </location>
</feature>
<evidence type="ECO:0000256" key="5">
    <source>
        <dbReference type="SAM" id="MobiDB-lite"/>
    </source>
</evidence>
<keyword evidence="7" id="KW-1185">Reference proteome</keyword>
<evidence type="ECO:0000256" key="3">
    <source>
        <dbReference type="ARBA" id="ARBA00022679"/>
    </source>
</evidence>
<feature type="repeat" description="TPR" evidence="4">
    <location>
        <begin position="88"/>
        <end position="121"/>
    </location>
</feature>
<keyword evidence="4" id="KW-0802">TPR repeat</keyword>
<dbReference type="SMART" id="SM00028">
    <property type="entry name" value="TPR"/>
    <property type="match status" value="6"/>
</dbReference>
<dbReference type="InterPro" id="IPR051939">
    <property type="entry name" value="Glycosyltr_41/O-GlcNAc_trsf"/>
</dbReference>
<dbReference type="PANTHER" id="PTHR44835:SF1">
    <property type="entry name" value="PROTEIN O-GLCNAC TRANSFERASE"/>
    <property type="match status" value="1"/>
</dbReference>
<dbReference type="Gene3D" id="2.60.120.620">
    <property type="entry name" value="q2cbj1_9rhob like domain"/>
    <property type="match status" value="1"/>
</dbReference>
<evidence type="ECO:0000256" key="2">
    <source>
        <dbReference type="ARBA" id="ARBA00022676"/>
    </source>
</evidence>
<dbReference type="AlphaFoldDB" id="A0A7V8U972"/>
<dbReference type="InterPro" id="IPR019734">
    <property type="entry name" value="TPR_rpt"/>
</dbReference>
<accession>A0A7V8U972</accession>
<evidence type="ECO:0000256" key="4">
    <source>
        <dbReference type="PROSITE-ProRule" id="PRU00339"/>
    </source>
</evidence>
<feature type="repeat" description="TPR" evidence="4">
    <location>
        <begin position="224"/>
        <end position="257"/>
    </location>
</feature>
<dbReference type="Pfam" id="PF13759">
    <property type="entry name" value="2OG-FeII_Oxy_5"/>
    <property type="match status" value="1"/>
</dbReference>
<dbReference type="SUPFAM" id="SSF48452">
    <property type="entry name" value="TPR-like"/>
    <property type="match status" value="2"/>
</dbReference>
<dbReference type="Pfam" id="PF13414">
    <property type="entry name" value="TPR_11"/>
    <property type="match status" value="1"/>
</dbReference>
<dbReference type="GO" id="GO:0016757">
    <property type="term" value="F:glycosyltransferase activity"/>
    <property type="evidence" value="ECO:0007669"/>
    <property type="project" value="UniProtKB-KW"/>
</dbReference>
<dbReference type="Proteomes" id="UP000589292">
    <property type="component" value="Unassembled WGS sequence"/>
</dbReference>
<dbReference type="EMBL" id="VDES01000002">
    <property type="protein sequence ID" value="MBA1375142.1"/>
    <property type="molecule type" value="Genomic_DNA"/>
</dbReference>
<dbReference type="PROSITE" id="PS50005">
    <property type="entry name" value="TPR"/>
    <property type="match status" value="5"/>
</dbReference>
<name>A0A7V8U972_9SPHN</name>
<sequence>MPGQAAAETSLQQTRSSRADPNALARAMASARSGRLDEAQALLEHLRTTAPRDPDVLQLLGMLARQRGDQPAAIALFRQSLANEPRQPHVLNNLGNACAATGQQEQALEAYGKALALKPDYADADINRALALIALGRASQAAEHMAALVRAQPGSARAWAVLGQALAAMGDQAQAVMAYGKALTLQPDHGPWLHNLAVALRLAGRPEEALPLFDRSAALSPDDPRIHYNRGHCLQDLGRMEEAAAAYRRAIALAPSDVDLHDSLSRLLWQQGDRDGHVASYRDALVEAPDDAGLLCGLAERLTLAGEARAAAALLADAAARGVGGADLRFRLGQACWSCGEPDRAFAAFEAALEIEPRHPPTLRESARCLIITDRIGEAMSRIVTRLDDDAHDQQALALQGLSWRLTGDARFHWLIDPRLIGTAMLTPPGGDGPGFNRALDVALGTLHTARTAPLEQTLRGGTQTTDDLFARELPEIVTVHAMIRQAVERHIAALPDDASHPFLARKSAGFAFSGSWSVRLSSGGHHSNHIHPEGWISAVYYVAVPPAVGDGQSGWLKFGETGLNLGDREQILHMVRPQPGLLVLFPSYFYHGTVPFADTQHRTTIAFDIVPSG</sequence>
<evidence type="ECO:0000256" key="1">
    <source>
        <dbReference type="ARBA" id="ARBA00004922"/>
    </source>
</evidence>
<protein>
    <submittedName>
        <fullName evidence="6">Tetratricopeptide repeat protein</fullName>
    </submittedName>
</protein>
<evidence type="ECO:0000313" key="7">
    <source>
        <dbReference type="Proteomes" id="UP000589292"/>
    </source>
</evidence>
<dbReference type="PANTHER" id="PTHR44835">
    <property type="entry name" value="UDP-N-ACETYLGLUCOSAMINE--PEPTIDE N-ACETYLGLUCOSAMINYLTRANSFERASE SPINDLY-RELATED"/>
    <property type="match status" value="1"/>
</dbReference>
<feature type="repeat" description="TPR" evidence="4">
    <location>
        <begin position="54"/>
        <end position="87"/>
    </location>
</feature>
<dbReference type="Pfam" id="PF14559">
    <property type="entry name" value="TPR_19"/>
    <property type="match status" value="1"/>
</dbReference>
<dbReference type="InterPro" id="IPR012668">
    <property type="entry name" value="CHP02466"/>
</dbReference>
<comment type="caution">
    <text evidence="6">The sequence shown here is derived from an EMBL/GenBank/DDBJ whole genome shotgun (WGS) entry which is preliminary data.</text>
</comment>
<feature type="compositionally biased region" description="Polar residues" evidence="5">
    <location>
        <begin position="7"/>
        <end position="16"/>
    </location>
</feature>
<organism evidence="6 7">
    <name type="scientific">Sphingomonas ursincola</name>
    <dbReference type="NCBI Taxonomy" id="56361"/>
    <lineage>
        <taxon>Bacteria</taxon>
        <taxon>Pseudomonadati</taxon>
        <taxon>Pseudomonadota</taxon>
        <taxon>Alphaproteobacteria</taxon>
        <taxon>Sphingomonadales</taxon>
        <taxon>Sphingomonadaceae</taxon>
        <taxon>Sphingomonas</taxon>
    </lineage>
</organism>
<feature type="region of interest" description="Disordered" evidence="5">
    <location>
        <begin position="1"/>
        <end position="22"/>
    </location>
</feature>
<proteinExistence type="predicted"/>
<evidence type="ECO:0000313" key="6">
    <source>
        <dbReference type="EMBL" id="MBA1375142.1"/>
    </source>
</evidence>
<gene>
    <name evidence="6" type="ORF">FG486_12400</name>
</gene>
<dbReference type="Pfam" id="PF13432">
    <property type="entry name" value="TPR_16"/>
    <property type="match status" value="2"/>
</dbReference>
<comment type="pathway">
    <text evidence="1">Protein modification; protein glycosylation.</text>
</comment>
<dbReference type="Pfam" id="PF13181">
    <property type="entry name" value="TPR_8"/>
    <property type="match status" value="1"/>
</dbReference>
<dbReference type="Gene3D" id="1.25.40.10">
    <property type="entry name" value="Tetratricopeptide repeat domain"/>
    <property type="match status" value="3"/>
</dbReference>